<dbReference type="AlphaFoldDB" id="A0A2U2X385"/>
<feature type="domain" description="Ricin B lectin" evidence="1">
    <location>
        <begin position="80"/>
        <end position="173"/>
    </location>
</feature>
<protein>
    <recommendedName>
        <fullName evidence="1">Ricin B lectin domain-containing protein</fullName>
    </recommendedName>
</protein>
<evidence type="ECO:0000313" key="2">
    <source>
        <dbReference type="EMBL" id="PWH82214.1"/>
    </source>
</evidence>
<reference evidence="2 3" key="1">
    <citation type="submission" date="2018-05" db="EMBL/GenBank/DDBJ databases">
        <title>Brumimicrobium oceani sp. nov., isolated from coastal sediment.</title>
        <authorList>
            <person name="Kou Y."/>
        </authorList>
    </citation>
    <scope>NUCLEOTIDE SEQUENCE [LARGE SCALE GENOMIC DNA]</scope>
    <source>
        <strain evidence="2 3">C305</strain>
    </source>
</reference>
<sequence>MHNEWYLLDASTKKAIKPTESATTEAAALKGVKVPEGVYYIQSGMSYGRNDNGYLQFPGKNPDWYRKGNLMTIWNKDANPNKKFHFEKGHNSEYYTITSGEHQYRGIAMDCKGGKTDKGTPIHGWETNTNNAAQQFYLEHLGNGRFKIFHKSGKVVCLKDNKHNNNGNPVHLWDNHNAITTEWYLINSSTGKTFIPGGNQKLMSK</sequence>
<dbReference type="Proteomes" id="UP000245370">
    <property type="component" value="Unassembled WGS sequence"/>
</dbReference>
<evidence type="ECO:0000259" key="1">
    <source>
        <dbReference type="Pfam" id="PF14200"/>
    </source>
</evidence>
<comment type="caution">
    <text evidence="2">The sequence shown here is derived from an EMBL/GenBank/DDBJ whole genome shotgun (WGS) entry which is preliminary data.</text>
</comment>
<keyword evidence="3" id="KW-1185">Reference proteome</keyword>
<accession>A0A2U2X385</accession>
<proteinExistence type="predicted"/>
<name>A0A2U2X385_9FLAO</name>
<dbReference type="SUPFAM" id="SSF50370">
    <property type="entry name" value="Ricin B-like lectins"/>
    <property type="match status" value="1"/>
</dbReference>
<evidence type="ECO:0000313" key="3">
    <source>
        <dbReference type="Proteomes" id="UP000245370"/>
    </source>
</evidence>
<gene>
    <name evidence="2" type="ORF">DIT68_14000</name>
</gene>
<organism evidence="2 3">
    <name type="scientific">Brumimicrobium oceani</name>
    <dbReference type="NCBI Taxonomy" id="2100725"/>
    <lineage>
        <taxon>Bacteria</taxon>
        <taxon>Pseudomonadati</taxon>
        <taxon>Bacteroidota</taxon>
        <taxon>Flavobacteriia</taxon>
        <taxon>Flavobacteriales</taxon>
        <taxon>Crocinitomicaceae</taxon>
        <taxon>Brumimicrobium</taxon>
    </lineage>
</organism>
<dbReference type="InterPro" id="IPR035992">
    <property type="entry name" value="Ricin_B-like_lectins"/>
</dbReference>
<dbReference type="EMBL" id="QFRJ01000014">
    <property type="protein sequence ID" value="PWH82214.1"/>
    <property type="molecule type" value="Genomic_DNA"/>
</dbReference>
<dbReference type="Pfam" id="PF14200">
    <property type="entry name" value="RicinB_lectin_2"/>
    <property type="match status" value="1"/>
</dbReference>
<dbReference type="CDD" id="cd00161">
    <property type="entry name" value="beta-trefoil_Ricin-like"/>
    <property type="match status" value="1"/>
</dbReference>
<reference evidence="2 3" key="2">
    <citation type="submission" date="2018-05" db="EMBL/GenBank/DDBJ databases">
        <authorList>
            <person name="Lanie J.A."/>
            <person name="Ng W.-L."/>
            <person name="Kazmierczak K.M."/>
            <person name="Andrzejewski T.M."/>
            <person name="Davidsen T.M."/>
            <person name="Wayne K.J."/>
            <person name="Tettelin H."/>
            <person name="Glass J.I."/>
            <person name="Rusch D."/>
            <person name="Podicherti R."/>
            <person name="Tsui H.-C.T."/>
            <person name="Winkler M.E."/>
        </authorList>
    </citation>
    <scope>NUCLEOTIDE SEQUENCE [LARGE SCALE GENOMIC DNA]</scope>
    <source>
        <strain evidence="2 3">C305</strain>
    </source>
</reference>
<dbReference type="InterPro" id="IPR000772">
    <property type="entry name" value="Ricin_B_lectin"/>
</dbReference>
<dbReference type="OrthoDB" id="5513218at2"/>
<dbReference type="Gene3D" id="2.80.10.50">
    <property type="match status" value="1"/>
</dbReference>